<sequence length="703" mass="79430">MISISILGDVVVFSGDNSIYVKLQCRGDSSTSTCRSCLDTAFSGVSRRCLNNKGRIIWYDNCVLTILTFHTYGEIDYQNNFYISNAKDVSGDAKSFNEKTRTLLYKLKEKASSKENIPNKKNYLYATGEESLGKMKLYAMVQCFETSPAAGLRLAVEKLFLLLPMALAAFPTGGDGEHSYANNSEAQKSITSDAKPEVMKSVNEMIVKMDFPGCIKVADLGCSSGENTFLVMSEIVNTIITTYQQNGQNLPEIDCCLNDLPDNDFNTTFKLIPSFHEKLKMNVKGNCYVSGCPGSFYTRLFPSKSLHFVHSSFCLHWLSKVPDGLEENKKNVYLRSPCPPNLYESYWNQFKNDFSMFLRMRAEETMPSGRMALTLVGRKTLDPLSKECFKDWSLVSDSLLDLVSEGVVKESDLESFNLPYYSPDESEIDYKNNFYMYNAKDVSGDKKSFYKNMKAFLHKLKAKASSKENKPYVKDYMYAAGRESLGTVKLYAMVQCTQDLSLKNCTVCLDWIMTKLPECCNGKQGGRVLSPSCNFSFIRTLPLDSPMVIGLEIIRLIIEVFRSKNIGIMIPPLRSGDYRCSSNPSCSFYLNTKTKQLQINNFMGIIQETRSLRKNGIMIPSPRSGDYRCFLNFSSPYFLITEPNHVHIINFKDNVLSPKSLKLRFSRAGEIADFDPIFNATLSLDCGHLFIYRLVLGRIVDDL</sequence>
<evidence type="ECO:0000256" key="2">
    <source>
        <dbReference type="ARBA" id="ARBA00022737"/>
    </source>
</evidence>
<evidence type="ECO:0000313" key="5">
    <source>
        <dbReference type="Proteomes" id="UP000516314"/>
    </source>
</evidence>
<dbReference type="Pfam" id="PF03492">
    <property type="entry name" value="Methyltransf_7"/>
    <property type="match status" value="1"/>
</dbReference>
<dbReference type="EMBL" id="LR881468">
    <property type="protein sequence ID" value="CAD5323787.1"/>
    <property type="molecule type" value="Genomic_DNA"/>
</dbReference>
<dbReference type="InterPro" id="IPR029063">
    <property type="entry name" value="SAM-dependent_MTases_sf"/>
</dbReference>
<evidence type="ECO:0000313" key="4">
    <source>
        <dbReference type="EMBL" id="CAD5323787.1"/>
    </source>
</evidence>
<keyword evidence="1" id="KW-0732">Signal</keyword>
<organism evidence="4 5">
    <name type="scientific">Arabidopsis thaliana</name>
    <name type="common">Mouse-ear cress</name>
    <dbReference type="NCBI Taxonomy" id="3702"/>
    <lineage>
        <taxon>Eukaryota</taxon>
        <taxon>Viridiplantae</taxon>
        <taxon>Streptophyta</taxon>
        <taxon>Embryophyta</taxon>
        <taxon>Tracheophyta</taxon>
        <taxon>Spermatophyta</taxon>
        <taxon>Magnoliopsida</taxon>
        <taxon>eudicotyledons</taxon>
        <taxon>Gunneridae</taxon>
        <taxon>Pentapetalae</taxon>
        <taxon>rosids</taxon>
        <taxon>malvids</taxon>
        <taxon>Brassicales</taxon>
        <taxon>Brassicaceae</taxon>
        <taxon>Camelineae</taxon>
        <taxon>Arabidopsis</taxon>
    </lineage>
</organism>
<dbReference type="SUPFAM" id="SSF53335">
    <property type="entry name" value="S-adenosyl-L-methionine-dependent methyltransferases"/>
    <property type="match status" value="1"/>
</dbReference>
<evidence type="ECO:0000259" key="3">
    <source>
        <dbReference type="PROSITE" id="PS51473"/>
    </source>
</evidence>
<dbReference type="InterPro" id="IPR005299">
    <property type="entry name" value="MeTrfase_7"/>
</dbReference>
<accession>A0A7G2EK96</accession>
<dbReference type="PROSITE" id="PS51473">
    <property type="entry name" value="GNK2"/>
    <property type="match status" value="2"/>
</dbReference>
<dbReference type="Proteomes" id="UP000516314">
    <property type="component" value="Chromosome 3"/>
</dbReference>
<dbReference type="InterPro" id="IPR038408">
    <property type="entry name" value="GNK2_sf"/>
</dbReference>
<feature type="domain" description="Gnk2-homologous" evidence="3">
    <location>
        <begin position="1"/>
        <end position="71"/>
    </location>
</feature>
<dbReference type="CDD" id="cd23509">
    <property type="entry name" value="Gnk2-like"/>
    <property type="match status" value="2"/>
</dbReference>
<dbReference type="GO" id="GO:0008168">
    <property type="term" value="F:methyltransferase activity"/>
    <property type="evidence" value="ECO:0007669"/>
    <property type="project" value="InterPro"/>
</dbReference>
<evidence type="ECO:0000256" key="1">
    <source>
        <dbReference type="ARBA" id="ARBA00022729"/>
    </source>
</evidence>
<proteinExistence type="predicted"/>
<dbReference type="Pfam" id="PF01657">
    <property type="entry name" value="Stress-antifung"/>
    <property type="match status" value="2"/>
</dbReference>
<gene>
    <name evidence="4" type="ORF">AT9943_LOCUS11714</name>
</gene>
<name>A0A7G2EK96_ARATH</name>
<dbReference type="PANTHER" id="PTHR31009">
    <property type="entry name" value="S-ADENOSYL-L-METHIONINE:CARBOXYL METHYLTRANSFERASE FAMILY PROTEIN"/>
    <property type="match status" value="1"/>
</dbReference>
<reference evidence="4 5" key="1">
    <citation type="submission" date="2020-09" db="EMBL/GenBank/DDBJ databases">
        <authorList>
            <person name="Ashkenazy H."/>
        </authorList>
    </citation>
    <scope>NUCLEOTIDE SEQUENCE [LARGE SCALE GENOMIC DNA]</scope>
    <source>
        <strain evidence="5">cv. Cdm-0</strain>
    </source>
</reference>
<dbReference type="Gene3D" id="3.30.430.20">
    <property type="entry name" value="Gnk2 domain, C-X8-C-X2-C motif"/>
    <property type="match status" value="2"/>
</dbReference>
<dbReference type="InterPro" id="IPR002902">
    <property type="entry name" value="GNK2"/>
</dbReference>
<keyword evidence="2" id="KW-0677">Repeat</keyword>
<feature type="domain" description="Gnk2-homologous" evidence="3">
    <location>
        <begin position="430"/>
        <end position="542"/>
    </location>
</feature>
<dbReference type="AlphaFoldDB" id="A0A7G2EK96"/>
<dbReference type="Gene3D" id="3.40.50.150">
    <property type="entry name" value="Vaccinia Virus protein VP39"/>
    <property type="match status" value="1"/>
</dbReference>
<protein>
    <submittedName>
        <fullName evidence="4">(thale cress) hypothetical protein</fullName>
    </submittedName>
</protein>